<name>A0A382LT65_9ZZZZ</name>
<dbReference type="InterPro" id="IPR001680">
    <property type="entry name" value="WD40_rpt"/>
</dbReference>
<dbReference type="SUPFAM" id="SSF50978">
    <property type="entry name" value="WD40 repeat-like"/>
    <property type="match status" value="1"/>
</dbReference>
<dbReference type="Pfam" id="PF07676">
    <property type="entry name" value="PD40"/>
    <property type="match status" value="1"/>
</dbReference>
<dbReference type="Pfam" id="PF00400">
    <property type="entry name" value="WD40"/>
    <property type="match status" value="4"/>
</dbReference>
<dbReference type="EMBL" id="UINC01089077">
    <property type="protein sequence ID" value="SVC39858.1"/>
    <property type="molecule type" value="Genomic_DNA"/>
</dbReference>
<evidence type="ECO:0000256" key="1">
    <source>
        <dbReference type="ARBA" id="ARBA00022574"/>
    </source>
</evidence>
<organism evidence="3">
    <name type="scientific">marine metagenome</name>
    <dbReference type="NCBI Taxonomy" id="408172"/>
    <lineage>
        <taxon>unclassified sequences</taxon>
        <taxon>metagenomes</taxon>
        <taxon>ecological metagenomes</taxon>
    </lineage>
</organism>
<dbReference type="PROSITE" id="PS00678">
    <property type="entry name" value="WD_REPEATS_1"/>
    <property type="match status" value="1"/>
</dbReference>
<evidence type="ECO:0000313" key="3">
    <source>
        <dbReference type="EMBL" id="SVC39858.1"/>
    </source>
</evidence>
<keyword evidence="1" id="KW-0853">WD repeat</keyword>
<gene>
    <name evidence="3" type="ORF">METZ01_LOCUS292712</name>
</gene>
<dbReference type="PROSITE" id="PS50294">
    <property type="entry name" value="WD_REPEATS_REGION"/>
    <property type="match status" value="1"/>
</dbReference>
<accession>A0A382LT65</accession>
<feature type="non-terminal residue" evidence="3">
    <location>
        <position position="1"/>
    </location>
</feature>
<dbReference type="PANTHER" id="PTHR19879:SF9">
    <property type="entry name" value="TRANSCRIPTION INITIATION FACTOR TFIID SUBUNIT 5"/>
    <property type="match status" value="1"/>
</dbReference>
<reference evidence="3" key="1">
    <citation type="submission" date="2018-05" db="EMBL/GenBank/DDBJ databases">
        <authorList>
            <person name="Lanie J.A."/>
            <person name="Ng W.-L."/>
            <person name="Kazmierczak K.M."/>
            <person name="Andrzejewski T.M."/>
            <person name="Davidsen T.M."/>
            <person name="Wayne K.J."/>
            <person name="Tettelin H."/>
            <person name="Glass J.I."/>
            <person name="Rusch D."/>
            <person name="Podicherti R."/>
            <person name="Tsui H.-C.T."/>
            <person name="Winkler M.E."/>
        </authorList>
    </citation>
    <scope>NUCLEOTIDE SEQUENCE</scope>
</reference>
<keyword evidence="2" id="KW-0677">Repeat</keyword>
<dbReference type="PROSITE" id="PS50082">
    <property type="entry name" value="WD_REPEATS_2"/>
    <property type="match status" value="2"/>
</dbReference>
<proteinExistence type="predicted"/>
<dbReference type="InterPro" id="IPR019775">
    <property type="entry name" value="WD40_repeat_CS"/>
</dbReference>
<dbReference type="InterPro" id="IPR036322">
    <property type="entry name" value="WD40_repeat_dom_sf"/>
</dbReference>
<dbReference type="InterPro" id="IPR015943">
    <property type="entry name" value="WD40/YVTN_repeat-like_dom_sf"/>
</dbReference>
<dbReference type="SMART" id="SM00320">
    <property type="entry name" value="WD40"/>
    <property type="match status" value="6"/>
</dbReference>
<dbReference type="AlphaFoldDB" id="A0A382LT65"/>
<evidence type="ECO:0000256" key="2">
    <source>
        <dbReference type="ARBA" id="ARBA00022737"/>
    </source>
</evidence>
<dbReference type="Gene3D" id="2.130.10.10">
    <property type="entry name" value="YVTN repeat-like/Quinoprotein amine dehydrogenase"/>
    <property type="match status" value="2"/>
</dbReference>
<sequence>VKLILVILTTTFALKAAPVTAFRFSPDGKYLLISRTRAIEVRAVTGKEKAHKIPCGFDKIMALTFSGDGKTLAVAGGTPGDVGGVHLLDWPSGKVIGKWDVFEDVATCVEFGVAVNIVAGSADSSILLLDQRREGRVIRRFEGHTKAVRGLALAPEGKMLVSVSADRTLKSWNFSTGKVERSLGNHLGPVHAVAFRPGAAIASCATVSDDKTVRLWQPSIGRMVRIVRGHGGPIFSVAFSMDGTRMFSIGREGIGRIIDADSDKVLHQWHAHNDWVYALAVGPGGLLATGDWRGEVKLWRVVGDKVTKP</sequence>
<dbReference type="InterPro" id="IPR011659">
    <property type="entry name" value="WD40"/>
</dbReference>
<dbReference type="PANTHER" id="PTHR19879">
    <property type="entry name" value="TRANSCRIPTION INITIATION FACTOR TFIID"/>
    <property type="match status" value="1"/>
</dbReference>
<protein>
    <submittedName>
        <fullName evidence="3">Uncharacterized protein</fullName>
    </submittedName>
</protein>
<dbReference type="CDD" id="cd00200">
    <property type="entry name" value="WD40"/>
    <property type="match status" value="1"/>
</dbReference>